<accession>A6HQ73</accession>
<name>A6HQ73_RAT</name>
<organism evidence="1 2">
    <name type="scientific">Rattus norvegicus</name>
    <name type="common">Rat</name>
    <dbReference type="NCBI Taxonomy" id="10116"/>
    <lineage>
        <taxon>Eukaryota</taxon>
        <taxon>Metazoa</taxon>
        <taxon>Chordata</taxon>
        <taxon>Craniata</taxon>
        <taxon>Vertebrata</taxon>
        <taxon>Euteleostomi</taxon>
        <taxon>Mammalia</taxon>
        <taxon>Eutheria</taxon>
        <taxon>Euarchontoglires</taxon>
        <taxon>Glires</taxon>
        <taxon>Rodentia</taxon>
        <taxon>Myomorpha</taxon>
        <taxon>Muroidea</taxon>
        <taxon>Muridae</taxon>
        <taxon>Murinae</taxon>
        <taxon>Rattus</taxon>
    </lineage>
</organism>
<evidence type="ECO:0000313" key="2">
    <source>
        <dbReference type="Proteomes" id="UP000234681"/>
    </source>
</evidence>
<reference evidence="2" key="1">
    <citation type="submission" date="2005-09" db="EMBL/GenBank/DDBJ databases">
        <authorList>
            <person name="Mural R.J."/>
            <person name="Li P.W."/>
            <person name="Adams M.D."/>
            <person name="Amanatides P.G."/>
            <person name="Baden-Tillson H."/>
            <person name="Barnstead M."/>
            <person name="Chin S.H."/>
            <person name="Dew I."/>
            <person name="Evans C.A."/>
            <person name="Ferriera S."/>
            <person name="Flanigan M."/>
            <person name="Fosler C."/>
            <person name="Glodek A."/>
            <person name="Gu Z."/>
            <person name="Holt R.A."/>
            <person name="Jennings D."/>
            <person name="Kraft C.L."/>
            <person name="Lu F."/>
            <person name="Nguyen T."/>
            <person name="Nusskern D.R."/>
            <person name="Pfannkoch C.M."/>
            <person name="Sitter C."/>
            <person name="Sutton G.G."/>
            <person name="Venter J.C."/>
            <person name="Wang Z."/>
            <person name="Woodage T."/>
            <person name="Zheng X.H."/>
            <person name="Zhong F."/>
        </authorList>
    </citation>
    <scope>NUCLEOTIDE SEQUENCE [LARGE SCALE GENOMIC DNA]</scope>
    <source>
        <strain>BN</strain>
        <strain evidence="2">Sprague-Dawley</strain>
    </source>
</reference>
<protein>
    <submittedName>
        <fullName evidence="1">RCG26118, isoform CRA_b</fullName>
    </submittedName>
</protein>
<dbReference type="Proteomes" id="UP000234681">
    <property type="component" value="Chromosome 3"/>
</dbReference>
<dbReference type="EMBL" id="CH473949">
    <property type="protein sequence ID" value="EDL80175.1"/>
    <property type="molecule type" value="Genomic_DNA"/>
</dbReference>
<sequence>MSALIFAQHYVSSSEETWTLFPRVRLPQTCLFVMLFMESYWSVWFPFQGSLPGKCALRGPRLILVLLSSLPVSQKAVHSPFFFLWPMKLVYNKLRDCYTYT</sequence>
<dbReference type="AlphaFoldDB" id="A6HQ73"/>
<evidence type="ECO:0000313" key="1">
    <source>
        <dbReference type="EMBL" id="EDL80175.1"/>
    </source>
</evidence>
<gene>
    <name evidence="1" type="ORF">rCG_26118</name>
</gene>
<proteinExistence type="predicted"/>